<gene>
    <name evidence="2" type="ORF">CPELLU_LOCUS1358</name>
</gene>
<evidence type="ECO:0000256" key="1">
    <source>
        <dbReference type="SAM" id="MobiDB-lite"/>
    </source>
</evidence>
<dbReference type="AlphaFoldDB" id="A0A9N8ZAT9"/>
<name>A0A9N8ZAT9_9GLOM</name>
<feature type="non-terminal residue" evidence="2">
    <location>
        <position position="1"/>
    </location>
</feature>
<accession>A0A9N8ZAT9</accession>
<proteinExistence type="predicted"/>
<sequence>MYSTDLCLIIWPYLNQDSQEDSQAESTSSLTIFKKRSFDNGSDQSNISFSSVTKKNRAKRSF</sequence>
<dbReference type="EMBL" id="CAJVQA010000487">
    <property type="protein sequence ID" value="CAG8477289.1"/>
    <property type="molecule type" value="Genomic_DNA"/>
</dbReference>
<evidence type="ECO:0000313" key="3">
    <source>
        <dbReference type="Proteomes" id="UP000789759"/>
    </source>
</evidence>
<dbReference type="Proteomes" id="UP000789759">
    <property type="component" value="Unassembled WGS sequence"/>
</dbReference>
<comment type="caution">
    <text evidence="2">The sequence shown here is derived from an EMBL/GenBank/DDBJ whole genome shotgun (WGS) entry which is preliminary data.</text>
</comment>
<organism evidence="2 3">
    <name type="scientific">Cetraspora pellucida</name>
    <dbReference type="NCBI Taxonomy" id="1433469"/>
    <lineage>
        <taxon>Eukaryota</taxon>
        <taxon>Fungi</taxon>
        <taxon>Fungi incertae sedis</taxon>
        <taxon>Mucoromycota</taxon>
        <taxon>Glomeromycotina</taxon>
        <taxon>Glomeromycetes</taxon>
        <taxon>Diversisporales</taxon>
        <taxon>Gigasporaceae</taxon>
        <taxon>Cetraspora</taxon>
    </lineage>
</organism>
<protein>
    <submittedName>
        <fullName evidence="2">20902_t:CDS:1</fullName>
    </submittedName>
</protein>
<feature type="region of interest" description="Disordered" evidence="1">
    <location>
        <begin position="37"/>
        <end position="62"/>
    </location>
</feature>
<feature type="compositionally biased region" description="Polar residues" evidence="1">
    <location>
        <begin position="39"/>
        <end position="53"/>
    </location>
</feature>
<reference evidence="2" key="1">
    <citation type="submission" date="2021-06" db="EMBL/GenBank/DDBJ databases">
        <authorList>
            <person name="Kallberg Y."/>
            <person name="Tangrot J."/>
            <person name="Rosling A."/>
        </authorList>
    </citation>
    <scope>NUCLEOTIDE SEQUENCE</scope>
    <source>
        <strain evidence="2">FL966</strain>
    </source>
</reference>
<keyword evidence="3" id="KW-1185">Reference proteome</keyword>
<evidence type="ECO:0000313" key="2">
    <source>
        <dbReference type="EMBL" id="CAG8477289.1"/>
    </source>
</evidence>